<evidence type="ECO:0000313" key="3">
    <source>
        <dbReference type="Proteomes" id="UP001479436"/>
    </source>
</evidence>
<dbReference type="EMBL" id="JASJQH010007976">
    <property type="protein sequence ID" value="KAK9696311.1"/>
    <property type="molecule type" value="Genomic_DNA"/>
</dbReference>
<name>A0ABR2VSN8_9FUNG</name>
<protein>
    <submittedName>
        <fullName evidence="2">Syntaxin binding protein 1</fullName>
    </submittedName>
</protein>
<dbReference type="Gene3D" id="3.40.50.1910">
    <property type="match status" value="1"/>
</dbReference>
<dbReference type="SUPFAM" id="SSF56815">
    <property type="entry name" value="Sec1/munc18-like (SM) proteins"/>
    <property type="match status" value="1"/>
</dbReference>
<reference evidence="2 3" key="1">
    <citation type="submission" date="2023-04" db="EMBL/GenBank/DDBJ databases">
        <title>Genome of Basidiobolus ranarum AG-B5.</title>
        <authorList>
            <person name="Stajich J.E."/>
            <person name="Carter-House D."/>
            <person name="Gryganskyi A."/>
        </authorList>
    </citation>
    <scope>NUCLEOTIDE SEQUENCE [LARGE SCALE GENOMIC DNA]</scope>
    <source>
        <strain evidence="2 3">AG-B5</strain>
    </source>
</reference>
<feature type="non-terminal residue" evidence="2">
    <location>
        <position position="243"/>
    </location>
</feature>
<evidence type="ECO:0000256" key="1">
    <source>
        <dbReference type="ARBA" id="ARBA00009884"/>
    </source>
</evidence>
<dbReference type="Gene3D" id="3.40.50.2060">
    <property type="match status" value="1"/>
</dbReference>
<proteinExistence type="inferred from homology"/>
<sequence>MEQKEFSLKRVVKQRLLEMLDCVKASAMGKILIVDQETSELLTSVFEMNDLYLAEVSLLEQVNTPRDPYPQVEAIYLLTPSWESIFYLINDSVKGGDGNGNGAAYKGAHVFFTTALKEEYYKKLMASRASEYFLSINELFLDFYALESHLFSFETSESFFHLYSSKLAERTHVELHSIADKLLSLCITLKERPLIRYFNPESEYNNTTISRDIANLLEKEIEIYSQRDTWPTSKGKCHLPNVI</sequence>
<dbReference type="InterPro" id="IPR043154">
    <property type="entry name" value="Sec-1-like_dom1"/>
</dbReference>
<comment type="caution">
    <text evidence="2">The sequence shown here is derived from an EMBL/GenBank/DDBJ whole genome shotgun (WGS) entry which is preliminary data.</text>
</comment>
<dbReference type="Proteomes" id="UP001479436">
    <property type="component" value="Unassembled WGS sequence"/>
</dbReference>
<accession>A0ABR2VSN8</accession>
<dbReference type="InterPro" id="IPR027482">
    <property type="entry name" value="Sec1-like_dom2"/>
</dbReference>
<dbReference type="InterPro" id="IPR001619">
    <property type="entry name" value="Sec1-like"/>
</dbReference>
<dbReference type="PANTHER" id="PTHR11679">
    <property type="entry name" value="VESICLE PROTEIN SORTING-ASSOCIATED"/>
    <property type="match status" value="1"/>
</dbReference>
<dbReference type="Pfam" id="PF00995">
    <property type="entry name" value="Sec1"/>
    <property type="match status" value="1"/>
</dbReference>
<comment type="similarity">
    <text evidence="1">Belongs to the STXBP/unc-18/SEC1 family.</text>
</comment>
<keyword evidence="3" id="KW-1185">Reference proteome</keyword>
<dbReference type="InterPro" id="IPR036045">
    <property type="entry name" value="Sec1-like_sf"/>
</dbReference>
<organism evidence="2 3">
    <name type="scientific">Basidiobolus ranarum</name>
    <dbReference type="NCBI Taxonomy" id="34480"/>
    <lineage>
        <taxon>Eukaryota</taxon>
        <taxon>Fungi</taxon>
        <taxon>Fungi incertae sedis</taxon>
        <taxon>Zoopagomycota</taxon>
        <taxon>Entomophthoromycotina</taxon>
        <taxon>Basidiobolomycetes</taxon>
        <taxon>Basidiobolales</taxon>
        <taxon>Basidiobolaceae</taxon>
        <taxon>Basidiobolus</taxon>
    </lineage>
</organism>
<evidence type="ECO:0000313" key="2">
    <source>
        <dbReference type="EMBL" id="KAK9696311.1"/>
    </source>
</evidence>
<gene>
    <name evidence="2" type="primary">sec1_8</name>
    <name evidence="2" type="ORF">K7432_012528</name>
</gene>